<keyword evidence="3" id="KW-1185">Reference proteome</keyword>
<protein>
    <submittedName>
        <fullName evidence="2">Uncharacterized protein</fullName>
    </submittedName>
</protein>
<evidence type="ECO:0000256" key="1">
    <source>
        <dbReference type="SAM" id="Phobius"/>
    </source>
</evidence>
<sequence length="135" mass="14313">MNVGLVFVLLGLSFLVIATLIPAALSAAPYPQGVVVSMGAVVAEMIVVGMLSGAIWLAMHLESRPTGLSPRHPGRGIVLPMVGTPIVGGIIAVPFWVPSIFIHDVSRTFPWPLVWGAAGIGAFSLYRYLDRILPK</sequence>
<dbReference type="Proteomes" id="UP001371305">
    <property type="component" value="Unassembled WGS sequence"/>
</dbReference>
<dbReference type="RefSeq" id="WP_341403780.1">
    <property type="nucleotide sequence ID" value="NZ_JBBUKT010000002.1"/>
</dbReference>
<keyword evidence="1" id="KW-0472">Membrane</keyword>
<dbReference type="EMBL" id="JBBUKT010000002">
    <property type="protein sequence ID" value="MEK7950308.1"/>
    <property type="molecule type" value="Genomic_DNA"/>
</dbReference>
<feature type="transmembrane region" description="Helical" evidence="1">
    <location>
        <begin position="77"/>
        <end position="97"/>
    </location>
</feature>
<evidence type="ECO:0000313" key="2">
    <source>
        <dbReference type="EMBL" id="MEK7950308.1"/>
    </source>
</evidence>
<reference evidence="2 3" key="1">
    <citation type="submission" date="2024-04" db="EMBL/GenBank/DDBJ databases">
        <title>Luteolibacter sp. isolated from soil.</title>
        <authorList>
            <person name="An J."/>
        </authorList>
    </citation>
    <scope>NUCLEOTIDE SEQUENCE [LARGE SCALE GENOMIC DNA]</scope>
    <source>
        <strain evidence="2 3">Y139</strain>
    </source>
</reference>
<organism evidence="2 3">
    <name type="scientific">Luteolibacter soli</name>
    <dbReference type="NCBI Taxonomy" id="3135280"/>
    <lineage>
        <taxon>Bacteria</taxon>
        <taxon>Pseudomonadati</taxon>
        <taxon>Verrucomicrobiota</taxon>
        <taxon>Verrucomicrobiia</taxon>
        <taxon>Verrucomicrobiales</taxon>
        <taxon>Verrucomicrobiaceae</taxon>
        <taxon>Luteolibacter</taxon>
    </lineage>
</organism>
<accession>A0ABU9ARG4</accession>
<evidence type="ECO:0000313" key="3">
    <source>
        <dbReference type="Proteomes" id="UP001371305"/>
    </source>
</evidence>
<name>A0ABU9ARG4_9BACT</name>
<proteinExistence type="predicted"/>
<feature type="transmembrane region" description="Helical" evidence="1">
    <location>
        <begin position="37"/>
        <end position="57"/>
    </location>
</feature>
<keyword evidence="1" id="KW-0812">Transmembrane</keyword>
<gene>
    <name evidence="2" type="ORF">WKV53_07370</name>
</gene>
<feature type="transmembrane region" description="Helical" evidence="1">
    <location>
        <begin position="109"/>
        <end position="129"/>
    </location>
</feature>
<keyword evidence="1" id="KW-1133">Transmembrane helix</keyword>
<comment type="caution">
    <text evidence="2">The sequence shown here is derived from an EMBL/GenBank/DDBJ whole genome shotgun (WGS) entry which is preliminary data.</text>
</comment>